<evidence type="ECO:0000313" key="10">
    <source>
        <dbReference type="EMBL" id="MEA5454896.1"/>
    </source>
</evidence>
<evidence type="ECO:0000256" key="3">
    <source>
        <dbReference type="ARBA" id="ARBA00012438"/>
    </source>
</evidence>
<keyword evidence="10" id="KW-0067">ATP-binding</keyword>
<evidence type="ECO:0000256" key="4">
    <source>
        <dbReference type="ARBA" id="ARBA00022553"/>
    </source>
</evidence>
<dbReference type="InterPro" id="IPR004358">
    <property type="entry name" value="Sig_transdc_His_kin-like_C"/>
</dbReference>
<keyword evidence="8" id="KW-1133">Transmembrane helix</keyword>
<dbReference type="PANTHER" id="PTHR43047:SF72">
    <property type="entry name" value="OSMOSENSING HISTIDINE PROTEIN KINASE SLN1"/>
    <property type="match status" value="1"/>
</dbReference>
<dbReference type="SMART" id="SM00387">
    <property type="entry name" value="HATPase_c"/>
    <property type="match status" value="1"/>
</dbReference>
<dbReference type="InterPro" id="IPR035965">
    <property type="entry name" value="PAS-like_dom_sf"/>
</dbReference>
<accession>A0ABU5T6Z5</accession>
<keyword evidence="7" id="KW-0902">Two-component regulatory system</keyword>
<proteinExistence type="predicted"/>
<evidence type="ECO:0000256" key="1">
    <source>
        <dbReference type="ARBA" id="ARBA00000085"/>
    </source>
</evidence>
<keyword evidence="10" id="KW-0547">Nucleotide-binding</keyword>
<keyword evidence="4" id="KW-0597">Phosphoprotein</keyword>
<keyword evidence="6" id="KW-0418">Kinase</keyword>
<dbReference type="EMBL" id="JAYGGQ010000005">
    <property type="protein sequence ID" value="MEA5454896.1"/>
    <property type="molecule type" value="Genomic_DNA"/>
</dbReference>
<comment type="subcellular location">
    <subcellularLocation>
        <location evidence="2">Cell membrane</location>
    </subcellularLocation>
</comment>
<dbReference type="SUPFAM" id="SSF47384">
    <property type="entry name" value="Homodimeric domain of signal transducing histidine kinase"/>
    <property type="match status" value="1"/>
</dbReference>
<evidence type="ECO:0000256" key="7">
    <source>
        <dbReference type="ARBA" id="ARBA00023012"/>
    </source>
</evidence>
<name>A0ABU5T6Z5_9MICC</name>
<keyword evidence="5" id="KW-0808">Transferase</keyword>
<evidence type="ECO:0000256" key="5">
    <source>
        <dbReference type="ARBA" id="ARBA00022679"/>
    </source>
</evidence>
<dbReference type="RefSeq" id="WP_323278740.1">
    <property type="nucleotide sequence ID" value="NZ_JAYGGQ010000005.1"/>
</dbReference>
<dbReference type="Gene3D" id="1.10.287.130">
    <property type="match status" value="1"/>
</dbReference>
<dbReference type="Pfam" id="PF02518">
    <property type="entry name" value="HATPase_c"/>
    <property type="match status" value="1"/>
</dbReference>
<dbReference type="InterPro" id="IPR036890">
    <property type="entry name" value="HATPase_C_sf"/>
</dbReference>
<evidence type="ECO:0000313" key="11">
    <source>
        <dbReference type="Proteomes" id="UP001304769"/>
    </source>
</evidence>
<dbReference type="SUPFAM" id="SSF55785">
    <property type="entry name" value="PYP-like sensor domain (PAS domain)"/>
    <property type="match status" value="1"/>
</dbReference>
<dbReference type="GO" id="GO:0005524">
    <property type="term" value="F:ATP binding"/>
    <property type="evidence" value="ECO:0007669"/>
    <property type="project" value="UniProtKB-KW"/>
</dbReference>
<comment type="caution">
    <text evidence="10">The sequence shown here is derived from an EMBL/GenBank/DDBJ whole genome shotgun (WGS) entry which is preliminary data.</text>
</comment>
<dbReference type="EC" id="2.7.13.3" evidence="3"/>
<dbReference type="PROSITE" id="PS50109">
    <property type="entry name" value="HIS_KIN"/>
    <property type="match status" value="1"/>
</dbReference>
<dbReference type="SUPFAM" id="SSF55874">
    <property type="entry name" value="ATPase domain of HSP90 chaperone/DNA topoisomerase II/histidine kinase"/>
    <property type="match status" value="1"/>
</dbReference>
<dbReference type="CDD" id="cd00075">
    <property type="entry name" value="HATPase"/>
    <property type="match status" value="1"/>
</dbReference>
<dbReference type="InterPro" id="IPR013656">
    <property type="entry name" value="PAS_4"/>
</dbReference>
<dbReference type="Gene3D" id="3.30.565.10">
    <property type="entry name" value="Histidine kinase-like ATPase, C-terminal domain"/>
    <property type="match status" value="1"/>
</dbReference>
<dbReference type="Proteomes" id="UP001304769">
    <property type="component" value="Unassembled WGS sequence"/>
</dbReference>
<dbReference type="PRINTS" id="PR00344">
    <property type="entry name" value="BCTRLSENSOR"/>
</dbReference>
<feature type="domain" description="Histidine kinase" evidence="9">
    <location>
        <begin position="330"/>
        <end position="545"/>
    </location>
</feature>
<keyword evidence="8" id="KW-0472">Membrane</keyword>
<dbReference type="PANTHER" id="PTHR43047">
    <property type="entry name" value="TWO-COMPONENT HISTIDINE PROTEIN KINASE"/>
    <property type="match status" value="1"/>
</dbReference>
<dbReference type="InterPro" id="IPR003594">
    <property type="entry name" value="HATPase_dom"/>
</dbReference>
<feature type="transmembrane region" description="Helical" evidence="8">
    <location>
        <begin position="103"/>
        <end position="120"/>
    </location>
</feature>
<dbReference type="Gene3D" id="3.30.450.20">
    <property type="entry name" value="PAS domain"/>
    <property type="match status" value="1"/>
</dbReference>
<dbReference type="SMART" id="SM00388">
    <property type="entry name" value="HisKA"/>
    <property type="match status" value="1"/>
</dbReference>
<evidence type="ECO:0000259" key="9">
    <source>
        <dbReference type="PROSITE" id="PS50109"/>
    </source>
</evidence>
<feature type="transmembrane region" description="Helical" evidence="8">
    <location>
        <begin position="55"/>
        <end position="74"/>
    </location>
</feature>
<evidence type="ECO:0000256" key="6">
    <source>
        <dbReference type="ARBA" id="ARBA00022777"/>
    </source>
</evidence>
<protein>
    <recommendedName>
        <fullName evidence="3">histidine kinase</fullName>
        <ecNumber evidence="3">2.7.13.3</ecNumber>
    </recommendedName>
</protein>
<evidence type="ECO:0000256" key="8">
    <source>
        <dbReference type="SAM" id="Phobius"/>
    </source>
</evidence>
<dbReference type="InterPro" id="IPR003661">
    <property type="entry name" value="HisK_dim/P_dom"/>
</dbReference>
<keyword evidence="8" id="KW-0812">Transmembrane</keyword>
<comment type="catalytic activity">
    <reaction evidence="1">
        <text>ATP + protein L-histidine = ADP + protein N-phospho-L-histidine.</text>
        <dbReference type="EC" id="2.7.13.3"/>
    </reaction>
</comment>
<gene>
    <name evidence="10" type="ORF">SPF06_09195</name>
</gene>
<sequence>MEKLLDVLLLGRVRFHDLNLTGRVLLSQLPLNLTMFLVCAVVAVVDPRKFRDPSFLAAQAIAVGLFALCAVIPWQRLPYGTFLVIPFLDFVPVTFVRSSASDALSGLGLLAVFPMLWLAGSGYRARLMVPLGGVASLVMVWAPLVPAGTVDARSLAAQLMTPVMILAVGVGASVMTASGTAQQERVEELLERSETRERLLDTVLETVDVGVIVLDAEGQGMFANSKQIEVYAAALPTDGAAGHETEMMIYREGSEDPLPPEQWALERALAGEEVERELYRLGKGAEARTVSVTVRGFSDAGGAHAGTVVASSDVTDVVAAVRARDRFLSIMSHEFRTPLANIMGYAEMVQDDPLLSETSRSDLEVISRNAQHVNQMVDDILAAAVTGTDSAAIRLPLDFAELVREAGASSGPDAKRRGIRLSVETDGALPVVGDRTGLVRVLDNLVSNALKYSGSGTEVSLRASRDGTWAVCAVEDHGMGIAPDELERIFTRFGRSTSVLGTGIPGTGLGLALAKEVAEKHGGTIDCTSEVGVGSTFTVRLPLRAEARS</sequence>
<feature type="transmembrane region" description="Helical" evidence="8">
    <location>
        <begin position="20"/>
        <end position="43"/>
    </location>
</feature>
<dbReference type="CDD" id="cd00082">
    <property type="entry name" value="HisKA"/>
    <property type="match status" value="1"/>
</dbReference>
<keyword evidence="11" id="KW-1185">Reference proteome</keyword>
<organism evidence="10 11">
    <name type="scientific">Sinomonas terricola</name>
    <dbReference type="NCBI Taxonomy" id="3110330"/>
    <lineage>
        <taxon>Bacteria</taxon>
        <taxon>Bacillati</taxon>
        <taxon>Actinomycetota</taxon>
        <taxon>Actinomycetes</taxon>
        <taxon>Micrococcales</taxon>
        <taxon>Micrococcaceae</taxon>
        <taxon>Sinomonas</taxon>
    </lineage>
</organism>
<feature type="transmembrane region" description="Helical" evidence="8">
    <location>
        <begin position="127"/>
        <end position="144"/>
    </location>
</feature>
<reference evidence="10 11" key="1">
    <citation type="submission" date="2023-12" db="EMBL/GenBank/DDBJ databases">
        <title>Sinomonas terricola sp. nov, isolated from litchi orchard soil in Guangdong, PR China.</title>
        <authorList>
            <person name="Jiaxin W."/>
            <person name="Yang Z."/>
            <person name="Honghui Z."/>
        </authorList>
    </citation>
    <scope>NUCLEOTIDE SEQUENCE [LARGE SCALE GENOMIC DNA]</scope>
    <source>
        <strain evidence="10 11">JGH33</strain>
    </source>
</reference>
<evidence type="ECO:0000256" key="2">
    <source>
        <dbReference type="ARBA" id="ARBA00004236"/>
    </source>
</evidence>
<dbReference type="Pfam" id="PF08448">
    <property type="entry name" value="PAS_4"/>
    <property type="match status" value="1"/>
</dbReference>
<dbReference type="InterPro" id="IPR036097">
    <property type="entry name" value="HisK_dim/P_sf"/>
</dbReference>
<dbReference type="Pfam" id="PF00512">
    <property type="entry name" value="HisKA"/>
    <property type="match status" value="1"/>
</dbReference>
<dbReference type="InterPro" id="IPR005467">
    <property type="entry name" value="His_kinase_dom"/>
</dbReference>